<dbReference type="InterPro" id="IPR046341">
    <property type="entry name" value="SET_dom_sf"/>
</dbReference>
<dbReference type="GO" id="GO:0031507">
    <property type="term" value="P:heterochromatin formation"/>
    <property type="evidence" value="ECO:0007669"/>
    <property type="project" value="TreeGrafter"/>
</dbReference>
<reference evidence="4" key="1">
    <citation type="journal article" date="2017" name="Nat. Ecol. Evol.">
        <title>Genome expansion and lineage-specific genetic innovations in the forest pathogenic fungi Armillaria.</title>
        <authorList>
            <person name="Sipos G."/>
            <person name="Prasanna A.N."/>
            <person name="Walter M.C."/>
            <person name="O'Connor E."/>
            <person name="Balint B."/>
            <person name="Krizsan K."/>
            <person name="Kiss B."/>
            <person name="Hess J."/>
            <person name="Varga T."/>
            <person name="Slot J."/>
            <person name="Riley R."/>
            <person name="Boka B."/>
            <person name="Rigling D."/>
            <person name="Barry K."/>
            <person name="Lee J."/>
            <person name="Mihaltcheva S."/>
            <person name="LaButti K."/>
            <person name="Lipzen A."/>
            <person name="Waldron R."/>
            <person name="Moloney N.M."/>
            <person name="Sperisen C."/>
            <person name="Kredics L."/>
            <person name="Vagvoelgyi C."/>
            <person name="Patrignani A."/>
            <person name="Fitzpatrick D."/>
            <person name="Nagy I."/>
            <person name="Doyle S."/>
            <person name="Anderson J.B."/>
            <person name="Grigoriev I.V."/>
            <person name="Gueldener U."/>
            <person name="Muensterkoetter M."/>
            <person name="Nagy L.G."/>
        </authorList>
    </citation>
    <scope>NUCLEOTIDE SEQUENCE [LARGE SCALE GENOMIC DNA]</scope>
    <source>
        <strain evidence="4">Ar21-2</strain>
    </source>
</reference>
<dbReference type="Gene3D" id="2.170.270.10">
    <property type="entry name" value="SET domain"/>
    <property type="match status" value="1"/>
</dbReference>
<protein>
    <recommendedName>
        <fullName evidence="5">SET domain-containing protein</fullName>
    </recommendedName>
</protein>
<proteinExistence type="predicted"/>
<dbReference type="OrthoDB" id="6141102at2759"/>
<keyword evidence="4" id="KW-1185">Reference proteome</keyword>
<dbReference type="AlphaFoldDB" id="A0A2H3E299"/>
<dbReference type="PANTHER" id="PTHR45747:SF4">
    <property type="entry name" value="HISTONE-LYSINE N-METHYLTRANSFERASE E(Z)"/>
    <property type="match status" value="1"/>
</dbReference>
<dbReference type="SUPFAM" id="SSF82199">
    <property type="entry name" value="SET domain"/>
    <property type="match status" value="1"/>
</dbReference>
<dbReference type="GO" id="GO:0003682">
    <property type="term" value="F:chromatin binding"/>
    <property type="evidence" value="ECO:0007669"/>
    <property type="project" value="TreeGrafter"/>
</dbReference>
<dbReference type="GO" id="GO:0046976">
    <property type="term" value="F:histone H3K27 methyltransferase activity"/>
    <property type="evidence" value="ECO:0007669"/>
    <property type="project" value="TreeGrafter"/>
</dbReference>
<sequence>MRNDVFHQFYAWEQEDARARILSLTVESDGDDTFDVSFENNAQVSDAVAEATGETFSVWSYGEGGVPTLSGTAVSCIEIPIPEDFEPHPPYLACTPASRSVEKESYDLTLSAECLPFVPFADDSTFPLAEYAKHYESFEWQVDFVDPDVEAIEIEVVRRLHCEFGLSLNAIDELKIIRPMRLSHDSGLIWDTFQRDMPDIPWLDEPVIMTLPPRKLPSENDLLNEINRFRPQFCPNMNCIHLACKLSIYPTNQPRYSNSNKSKPQATAGSSLLARLLSSPRRKPRRHDVSLQEGVQWTDPEDEEFLQGVLKLDPDISPCALAVICRKRCFEVYIYRTRIIPDEKVIIGEPEEPQSRRRLVFYDDNLTDDVSTYVPTFYVAGGRECDPELCLGCDARPLNYLRGAKYQHKCENMALQKQRYTHLEIKRGAYGLGAFAKKELKRETKIGEYVGEILYLNFDGAQDLNELIHKHTGVNYAFEANTSDNVRTIDADKKVKQNQELFLDYGKAYWKEVQALSSLIILPQLTPIPSEGTRRRRKWG</sequence>
<gene>
    <name evidence="3" type="ORF">ARMGADRAFT_1024294</name>
</gene>
<dbReference type="InterPro" id="IPR045318">
    <property type="entry name" value="EZH1/2-like"/>
</dbReference>
<dbReference type="PANTHER" id="PTHR45747">
    <property type="entry name" value="HISTONE-LYSINE N-METHYLTRANSFERASE E(Z)"/>
    <property type="match status" value="1"/>
</dbReference>
<dbReference type="Proteomes" id="UP000217790">
    <property type="component" value="Unassembled WGS sequence"/>
</dbReference>
<evidence type="ECO:0000256" key="2">
    <source>
        <dbReference type="ARBA" id="ARBA00023163"/>
    </source>
</evidence>
<name>A0A2H3E299_ARMGA</name>
<keyword evidence="1" id="KW-0805">Transcription regulation</keyword>
<evidence type="ECO:0008006" key="5">
    <source>
        <dbReference type="Google" id="ProtNLM"/>
    </source>
</evidence>
<dbReference type="STRING" id="47427.A0A2H3E299"/>
<evidence type="ECO:0000256" key="1">
    <source>
        <dbReference type="ARBA" id="ARBA00023015"/>
    </source>
</evidence>
<evidence type="ECO:0000313" key="4">
    <source>
        <dbReference type="Proteomes" id="UP000217790"/>
    </source>
</evidence>
<accession>A0A2H3E299</accession>
<keyword evidence="2" id="KW-0804">Transcription</keyword>
<dbReference type="InParanoid" id="A0A2H3E299"/>
<organism evidence="3 4">
    <name type="scientific">Armillaria gallica</name>
    <name type="common">Bulbous honey fungus</name>
    <name type="synonym">Armillaria bulbosa</name>
    <dbReference type="NCBI Taxonomy" id="47427"/>
    <lineage>
        <taxon>Eukaryota</taxon>
        <taxon>Fungi</taxon>
        <taxon>Dikarya</taxon>
        <taxon>Basidiomycota</taxon>
        <taxon>Agaricomycotina</taxon>
        <taxon>Agaricomycetes</taxon>
        <taxon>Agaricomycetidae</taxon>
        <taxon>Agaricales</taxon>
        <taxon>Marasmiineae</taxon>
        <taxon>Physalacriaceae</taxon>
        <taxon>Armillaria</taxon>
    </lineage>
</organism>
<dbReference type="GO" id="GO:0005634">
    <property type="term" value="C:nucleus"/>
    <property type="evidence" value="ECO:0007669"/>
    <property type="project" value="TreeGrafter"/>
</dbReference>
<evidence type="ECO:0000313" key="3">
    <source>
        <dbReference type="EMBL" id="PBL00275.1"/>
    </source>
</evidence>
<dbReference type="EMBL" id="KZ293646">
    <property type="protein sequence ID" value="PBL00275.1"/>
    <property type="molecule type" value="Genomic_DNA"/>
</dbReference>